<dbReference type="InterPro" id="IPR014153">
    <property type="entry name" value="Ds_break_AddB"/>
</dbReference>
<dbReference type="Proteomes" id="UP001516351">
    <property type="component" value="Unassembled WGS sequence"/>
</dbReference>
<feature type="compositionally biased region" description="Basic residues" evidence="1">
    <location>
        <begin position="1"/>
        <end position="10"/>
    </location>
</feature>
<name>A0ABX2P3R8_9PROT</name>
<evidence type="ECO:0000313" key="3">
    <source>
        <dbReference type="EMBL" id="NVN46174.1"/>
    </source>
</evidence>
<dbReference type="NCBIfam" id="TIGR02786">
    <property type="entry name" value="addB_alphas"/>
    <property type="match status" value="1"/>
</dbReference>
<accession>A0ABX2P3R8</accession>
<dbReference type="Gene3D" id="3.90.320.10">
    <property type="match status" value="1"/>
</dbReference>
<dbReference type="InterPro" id="IPR038726">
    <property type="entry name" value="PDDEXK_AddAB-type"/>
</dbReference>
<evidence type="ECO:0000259" key="2">
    <source>
        <dbReference type="Pfam" id="PF12705"/>
    </source>
</evidence>
<feature type="region of interest" description="Disordered" evidence="1">
    <location>
        <begin position="1"/>
        <end position="31"/>
    </location>
</feature>
<organism evidence="3 4">
    <name type="scientific">Asaia spathodeae</name>
    <dbReference type="NCBI Taxonomy" id="657016"/>
    <lineage>
        <taxon>Bacteria</taxon>
        <taxon>Pseudomonadati</taxon>
        <taxon>Pseudomonadota</taxon>
        <taxon>Alphaproteobacteria</taxon>
        <taxon>Acetobacterales</taxon>
        <taxon>Acetobacteraceae</taxon>
        <taxon>Asaia</taxon>
    </lineage>
</organism>
<dbReference type="SUPFAM" id="SSF52540">
    <property type="entry name" value="P-loop containing nucleoside triphosphate hydrolases"/>
    <property type="match status" value="1"/>
</dbReference>
<dbReference type="InterPro" id="IPR011604">
    <property type="entry name" value="PDDEXK-like_dom_sf"/>
</dbReference>
<evidence type="ECO:0000256" key="1">
    <source>
        <dbReference type="SAM" id="MobiDB-lite"/>
    </source>
</evidence>
<sequence>MARTCRRRTARSCTASHPDRRGGRRGAQDDHQGLERQAVILATIPADRSFLDDVARRWLEGGAAQDDANALLLVPGRRAARNLTEAFLRCLDGKAALLPRILPVGDVSEDDLALSGVEAFSFPAAVDPLRRLSVLAALVLRAKGVFSAELTLEQAWPLASALAELMDDAERVGVDLRERLPDAAEPRFADHWHKTLQFLHIVTEAWPAWLSETGLMNPVARQVAVLRAQAERWTQAPPQGRLWAVGFTDGMFAVCAILRAVLDAPQGCVILPGVDLDLPDTLWATLPESHPQSGFRRLLDDLGVSRETITLWDDGVLPQGMVFREAMQDRIKLASLMMRPMEGLSAWGENAASLPLTGITRLDAADQQQEAASIAMILREAVETPGRTASLVTPDRALARRVATELLRYGIVADDSAGESLALSPAAILLRLLAEAAAENLAPVALLALLKHPLVALGSTPGNCRATARRLERLVLRGPAPPPGMKGLRQALDRQDQSEAESADRPDQAEPLDLFLDRLDAAVSPLLNCGALPLPELLTRLIRAAEALASTQEQPGEERLWMGAEGHALSRHLVGLMTHGAVLPPQSLVGLPAFLLASMAGKMVFGQRVLQGRDGEALHPRVSILGVLEARLQFANLVILGGLNEGIWPPATDPGPWLSRPMRIRAGLPSPERLIGTAAHDFTTAFLSGEEIVLSSAARRDGAPAVPARWLVRLEALLEGRGQKLRAHPALIWQAAMDQPAGAARPVLPPEPRPPVALRPRRLSVTEIDSWLRDPYAIYARHVLKLKALPALEEAADRSDIGVVVHDGLDRWLEQGQKGGRALHECLLAVLEARELRPALAAWWRPRVLRIADWVCEREALREKPAMLKTEQKGTLTLTPPYAPFRLTARADRIEIGQDGRATIIDYKTGSLPKVSDVEAGWSSQLVLEAAMLRLGGFAGLPAAETASLLYWRLTGDRHRGQELSVPRKPEDLEPLVDSALDRLRRRVEVFDDPETAYRSHPHPDYVPRYSDYAHLARVSEWSAAREEGGE</sequence>
<feature type="region of interest" description="Disordered" evidence="1">
    <location>
        <begin position="477"/>
        <end position="509"/>
    </location>
</feature>
<feature type="compositionally biased region" description="Basic and acidic residues" evidence="1">
    <location>
        <begin position="17"/>
        <end position="31"/>
    </location>
</feature>
<dbReference type="Pfam" id="PF12705">
    <property type="entry name" value="PDDEXK_1"/>
    <property type="match status" value="1"/>
</dbReference>
<feature type="domain" description="PD-(D/E)XK endonuclease-like" evidence="2">
    <location>
        <begin position="762"/>
        <end position="990"/>
    </location>
</feature>
<comment type="caution">
    <text evidence="3">The sequence shown here is derived from an EMBL/GenBank/DDBJ whole genome shotgun (WGS) entry which is preliminary data.</text>
</comment>
<dbReference type="InterPro" id="IPR027417">
    <property type="entry name" value="P-loop_NTPase"/>
</dbReference>
<feature type="compositionally biased region" description="Basic and acidic residues" evidence="1">
    <location>
        <begin position="491"/>
        <end position="508"/>
    </location>
</feature>
<gene>
    <name evidence="3" type="primary">addB</name>
    <name evidence="3" type="ORF">HW542_05035</name>
</gene>
<keyword evidence="4" id="KW-1185">Reference proteome</keyword>
<evidence type="ECO:0000313" key="4">
    <source>
        <dbReference type="Proteomes" id="UP001516351"/>
    </source>
</evidence>
<reference evidence="3 4" key="1">
    <citation type="submission" date="2020-06" db="EMBL/GenBank/DDBJ databases">
        <title>Synonyms of Asaia species.</title>
        <authorList>
            <person name="Sombolestani A."/>
        </authorList>
    </citation>
    <scope>NUCLEOTIDE SEQUENCE [LARGE SCALE GENOMIC DNA]</scope>
    <source>
        <strain evidence="3 4">LMG 27047</strain>
    </source>
</reference>
<proteinExistence type="predicted"/>
<protein>
    <submittedName>
        <fullName evidence="3">Double-strand break repair protein AddB</fullName>
    </submittedName>
</protein>
<dbReference type="EMBL" id="JABXXV010000002">
    <property type="protein sequence ID" value="NVN46174.1"/>
    <property type="molecule type" value="Genomic_DNA"/>
</dbReference>